<dbReference type="EMBL" id="SIXF01000013">
    <property type="protein sequence ID" value="TBO41425.1"/>
    <property type="molecule type" value="Genomic_DNA"/>
</dbReference>
<dbReference type="Gene3D" id="3.40.50.1820">
    <property type="entry name" value="alpha/beta hydrolase"/>
    <property type="match status" value="1"/>
</dbReference>
<dbReference type="RefSeq" id="WP_131030706.1">
    <property type="nucleotide sequence ID" value="NZ_SIXF01000013.1"/>
</dbReference>
<evidence type="ECO:0000313" key="4">
    <source>
        <dbReference type="EMBL" id="TBO41425.1"/>
    </source>
</evidence>
<feature type="signal peptide" evidence="2">
    <location>
        <begin position="1"/>
        <end position="20"/>
    </location>
</feature>
<gene>
    <name evidence="4" type="ORF">EYS08_14420</name>
</gene>
<reference evidence="4 5" key="1">
    <citation type="submission" date="2019-02" db="EMBL/GenBank/DDBJ databases">
        <title>Pedobacter kyonggii whole genome sequence analysis.</title>
        <authorList>
            <person name="Dahal R.H."/>
        </authorList>
    </citation>
    <scope>NUCLEOTIDE SEQUENCE [LARGE SCALE GENOMIC DNA]</scope>
    <source>
        <strain evidence="4 5">K-4-11-1</strain>
    </source>
</reference>
<keyword evidence="2" id="KW-0732">Signal</keyword>
<proteinExistence type="predicted"/>
<dbReference type="OrthoDB" id="9815425at2"/>
<evidence type="ECO:0000259" key="3">
    <source>
        <dbReference type="Pfam" id="PF07859"/>
    </source>
</evidence>
<dbReference type="GO" id="GO:0016787">
    <property type="term" value="F:hydrolase activity"/>
    <property type="evidence" value="ECO:0007669"/>
    <property type="project" value="UniProtKB-KW"/>
</dbReference>
<evidence type="ECO:0000313" key="5">
    <source>
        <dbReference type="Proteomes" id="UP000291819"/>
    </source>
</evidence>
<dbReference type="InterPro" id="IPR029058">
    <property type="entry name" value="AB_hydrolase_fold"/>
</dbReference>
<dbReference type="SUPFAM" id="SSF53474">
    <property type="entry name" value="alpha/beta-Hydrolases"/>
    <property type="match status" value="1"/>
</dbReference>
<sequence>MKRLSTLSLIMLMACTAVFAQTKKQKNTVRPLTAAEVSTRLSPEIKLLAFGPVSKLDSTFIANARKADKARPTPKLKNGDSVEISDLNIPGLKKGDPLVPIRVYRPKYANGNVPLLVWFHGGGFIAGNLTSDHQACATMSIRSQVVVISVDYRLAPEHVFPAGVNDGYSTLLWSISNAKTYGIDTAKVGVGGGSAGAAIAGSIVLKARAEKGPKIKAQLLVFPPADMDTTHVSVVELWNIPGIKGADMTRYLKYYLGEKQYKNVPEHALPGLTQNLKGLPPTYILTCGVDPLRDGALLYAQRLINAGIFTELHNYAGYPHGFVPERANTELYYMAKKLLNQ</sequence>
<protein>
    <recommendedName>
        <fullName evidence="3">Alpha/beta hydrolase fold-3 domain-containing protein</fullName>
    </recommendedName>
</protein>
<accession>A0A4Q9HB69</accession>
<dbReference type="AlphaFoldDB" id="A0A4Q9HB69"/>
<dbReference type="Proteomes" id="UP000291819">
    <property type="component" value="Unassembled WGS sequence"/>
</dbReference>
<dbReference type="PANTHER" id="PTHR48081">
    <property type="entry name" value="AB HYDROLASE SUPERFAMILY PROTEIN C4A8.06C"/>
    <property type="match status" value="1"/>
</dbReference>
<name>A0A4Q9HB69_9SPHI</name>
<organism evidence="4 5">
    <name type="scientific">Pedobacter kyonggii</name>
    <dbReference type="NCBI Taxonomy" id="1926871"/>
    <lineage>
        <taxon>Bacteria</taxon>
        <taxon>Pseudomonadati</taxon>
        <taxon>Bacteroidota</taxon>
        <taxon>Sphingobacteriia</taxon>
        <taxon>Sphingobacteriales</taxon>
        <taxon>Sphingobacteriaceae</taxon>
        <taxon>Pedobacter</taxon>
    </lineage>
</organism>
<keyword evidence="1" id="KW-0378">Hydrolase</keyword>
<keyword evidence="5" id="KW-1185">Reference proteome</keyword>
<dbReference type="PANTHER" id="PTHR48081:SF8">
    <property type="entry name" value="ALPHA_BETA HYDROLASE FOLD-3 DOMAIN-CONTAINING PROTEIN-RELATED"/>
    <property type="match status" value="1"/>
</dbReference>
<feature type="chain" id="PRO_5020509892" description="Alpha/beta hydrolase fold-3 domain-containing protein" evidence="2">
    <location>
        <begin position="21"/>
        <end position="341"/>
    </location>
</feature>
<dbReference type="PROSITE" id="PS51257">
    <property type="entry name" value="PROKAR_LIPOPROTEIN"/>
    <property type="match status" value="1"/>
</dbReference>
<dbReference type="Pfam" id="PF07859">
    <property type="entry name" value="Abhydrolase_3"/>
    <property type="match status" value="1"/>
</dbReference>
<dbReference type="InterPro" id="IPR013094">
    <property type="entry name" value="AB_hydrolase_3"/>
</dbReference>
<evidence type="ECO:0000256" key="2">
    <source>
        <dbReference type="SAM" id="SignalP"/>
    </source>
</evidence>
<comment type="caution">
    <text evidence="4">The sequence shown here is derived from an EMBL/GenBank/DDBJ whole genome shotgun (WGS) entry which is preliminary data.</text>
</comment>
<feature type="domain" description="Alpha/beta hydrolase fold-3" evidence="3">
    <location>
        <begin position="116"/>
        <end position="323"/>
    </location>
</feature>
<evidence type="ECO:0000256" key="1">
    <source>
        <dbReference type="ARBA" id="ARBA00022801"/>
    </source>
</evidence>
<dbReference type="InterPro" id="IPR050300">
    <property type="entry name" value="GDXG_lipolytic_enzyme"/>
</dbReference>